<dbReference type="InterPro" id="IPR006120">
    <property type="entry name" value="Resolvase_HTH_dom"/>
</dbReference>
<dbReference type="Gene3D" id="1.10.10.60">
    <property type="entry name" value="Homeodomain-like"/>
    <property type="match status" value="1"/>
</dbReference>
<keyword evidence="3" id="KW-0238">DNA-binding</keyword>
<accession>A0ABP5CYN7</accession>
<proteinExistence type="inferred from homology"/>
<dbReference type="InterPro" id="IPR006118">
    <property type="entry name" value="Recombinase_CS"/>
</dbReference>
<evidence type="ECO:0000256" key="5">
    <source>
        <dbReference type="PROSITE-ProRule" id="PRU10137"/>
    </source>
</evidence>
<evidence type="ECO:0000256" key="1">
    <source>
        <dbReference type="ARBA" id="ARBA00009913"/>
    </source>
</evidence>
<gene>
    <name evidence="7" type="ORF">GCM10009776_36600</name>
</gene>
<dbReference type="PROSITE" id="PS51736">
    <property type="entry name" value="RECOMBINASES_3"/>
    <property type="match status" value="1"/>
</dbReference>
<sequence length="238" mass="26347">MCSVADQMPVDRVRKPVPARALKVGPLYNCQRDAGWMDGIQIGYARVSTTDQDLTAQREALLRLGVADAQIYVDHGMTGANRARPGLREALAAVRSGDTLVVTKLDRLARSLRDARDIADELTAKGVALSLGGSRYDPTDPVGRLLFNVLGMVAEFERDLISMRTREGMAVARAKGKLKGKQPKLSKTQRALLFELQDRGEYTQTDIAELLSVSRATIYREIRRRRASFLASCEAHIY</sequence>
<name>A0ABP5CYN7_9MICO</name>
<dbReference type="Pfam" id="PF00239">
    <property type="entry name" value="Resolvase"/>
    <property type="match status" value="1"/>
</dbReference>
<comment type="caution">
    <text evidence="7">The sequence shown here is derived from an EMBL/GenBank/DDBJ whole genome shotgun (WGS) entry which is preliminary data.</text>
</comment>
<dbReference type="Pfam" id="PF02796">
    <property type="entry name" value="HTH_7"/>
    <property type="match status" value="1"/>
</dbReference>
<reference evidence="8" key="1">
    <citation type="journal article" date="2019" name="Int. J. Syst. Evol. Microbiol.">
        <title>The Global Catalogue of Microorganisms (GCM) 10K type strain sequencing project: providing services to taxonomists for standard genome sequencing and annotation.</title>
        <authorList>
            <consortium name="The Broad Institute Genomics Platform"/>
            <consortium name="The Broad Institute Genome Sequencing Center for Infectious Disease"/>
            <person name="Wu L."/>
            <person name="Ma J."/>
        </authorList>
    </citation>
    <scope>NUCLEOTIDE SEQUENCE [LARGE SCALE GENOMIC DNA]</scope>
    <source>
        <strain evidence="8">JCM 14901</strain>
    </source>
</reference>
<dbReference type="InterPro" id="IPR036390">
    <property type="entry name" value="WH_DNA-bd_sf"/>
</dbReference>
<comment type="similarity">
    <text evidence="1">Belongs to the site-specific recombinase resolvase family.</text>
</comment>
<feature type="domain" description="Resolvase/invertase-type recombinase catalytic" evidence="6">
    <location>
        <begin position="40"/>
        <end position="176"/>
    </location>
</feature>
<dbReference type="SUPFAM" id="SSF53041">
    <property type="entry name" value="Resolvase-like"/>
    <property type="match status" value="1"/>
</dbReference>
<dbReference type="EMBL" id="BAAAOG010000013">
    <property type="protein sequence ID" value="GAA1970216.1"/>
    <property type="molecule type" value="Genomic_DNA"/>
</dbReference>
<dbReference type="InterPro" id="IPR036162">
    <property type="entry name" value="Resolvase-like_N_sf"/>
</dbReference>
<evidence type="ECO:0000256" key="3">
    <source>
        <dbReference type="ARBA" id="ARBA00023125"/>
    </source>
</evidence>
<dbReference type="PROSITE" id="PS00397">
    <property type="entry name" value="RECOMBINASES_1"/>
    <property type="match status" value="1"/>
</dbReference>
<keyword evidence="8" id="KW-1185">Reference proteome</keyword>
<dbReference type="InterPro" id="IPR006119">
    <property type="entry name" value="Resolv_N"/>
</dbReference>
<dbReference type="SUPFAM" id="SSF46785">
    <property type="entry name" value="Winged helix' DNA-binding domain"/>
    <property type="match status" value="1"/>
</dbReference>
<dbReference type="SMART" id="SM00857">
    <property type="entry name" value="Resolvase"/>
    <property type="match status" value="1"/>
</dbReference>
<dbReference type="PANTHER" id="PTHR30461">
    <property type="entry name" value="DNA-INVERTASE FROM LAMBDOID PROPHAGE"/>
    <property type="match status" value="1"/>
</dbReference>
<feature type="active site" description="O-(5'-phospho-DNA)-serine intermediate" evidence="5">
    <location>
        <position position="48"/>
    </location>
</feature>
<keyword evidence="2" id="KW-0229">DNA integration</keyword>
<dbReference type="PROSITE" id="PS00398">
    <property type="entry name" value="RECOMBINASES_2"/>
    <property type="match status" value="1"/>
</dbReference>
<evidence type="ECO:0000313" key="7">
    <source>
        <dbReference type="EMBL" id="GAA1970216.1"/>
    </source>
</evidence>
<dbReference type="InterPro" id="IPR050639">
    <property type="entry name" value="SSR_resolvase"/>
</dbReference>
<evidence type="ECO:0000256" key="2">
    <source>
        <dbReference type="ARBA" id="ARBA00022908"/>
    </source>
</evidence>
<evidence type="ECO:0000313" key="8">
    <source>
        <dbReference type="Proteomes" id="UP001499933"/>
    </source>
</evidence>
<dbReference type="CDD" id="cd03768">
    <property type="entry name" value="SR_ResInv"/>
    <property type="match status" value="1"/>
</dbReference>
<keyword evidence="4" id="KW-0233">DNA recombination</keyword>
<dbReference type="Proteomes" id="UP001499933">
    <property type="component" value="Unassembled WGS sequence"/>
</dbReference>
<evidence type="ECO:0000259" key="6">
    <source>
        <dbReference type="PROSITE" id="PS51736"/>
    </source>
</evidence>
<dbReference type="PANTHER" id="PTHR30461:SF2">
    <property type="entry name" value="SERINE RECOMBINASE PINE-RELATED"/>
    <property type="match status" value="1"/>
</dbReference>
<protein>
    <recommendedName>
        <fullName evidence="6">Resolvase/invertase-type recombinase catalytic domain-containing protein</fullName>
    </recommendedName>
</protein>
<dbReference type="Gene3D" id="3.40.50.1390">
    <property type="entry name" value="Resolvase, N-terminal catalytic domain"/>
    <property type="match status" value="1"/>
</dbReference>
<evidence type="ECO:0000256" key="4">
    <source>
        <dbReference type="ARBA" id="ARBA00023172"/>
    </source>
</evidence>
<organism evidence="7 8">
    <name type="scientific">Microbacterium deminutum</name>
    <dbReference type="NCBI Taxonomy" id="344164"/>
    <lineage>
        <taxon>Bacteria</taxon>
        <taxon>Bacillati</taxon>
        <taxon>Actinomycetota</taxon>
        <taxon>Actinomycetes</taxon>
        <taxon>Micrococcales</taxon>
        <taxon>Microbacteriaceae</taxon>
        <taxon>Microbacterium</taxon>
    </lineage>
</organism>